<evidence type="ECO:0000313" key="4">
    <source>
        <dbReference type="Proteomes" id="UP000006790"/>
    </source>
</evidence>
<dbReference type="GeneID" id="11470461"/>
<name>G8JNF8_ERECY</name>
<dbReference type="GO" id="GO:0003723">
    <property type="term" value="F:RNA binding"/>
    <property type="evidence" value="ECO:0007669"/>
    <property type="project" value="UniProtKB-UniRule"/>
</dbReference>
<dbReference type="RefSeq" id="XP_003644585.1">
    <property type="nucleotide sequence ID" value="XM_003644537.1"/>
</dbReference>
<protein>
    <recommendedName>
        <fullName evidence="2">RRM domain-containing protein</fullName>
    </recommendedName>
</protein>
<dbReference type="FunCoup" id="G8JNF8">
    <property type="interactions" value="177"/>
</dbReference>
<dbReference type="Proteomes" id="UP000006790">
    <property type="component" value="Chromosome 2"/>
</dbReference>
<gene>
    <name evidence="3" type="ordered locus">Ecym_2008</name>
</gene>
<dbReference type="HOGENOM" id="CLU_020873_1_0_1"/>
<accession>G8JNF8</accession>
<dbReference type="OrthoDB" id="21643at2759"/>
<dbReference type="STRING" id="931890.G8JNF8"/>
<dbReference type="eggNOG" id="ENOG502QQ4K">
    <property type="taxonomic scope" value="Eukaryota"/>
</dbReference>
<dbReference type="GO" id="GO:0000463">
    <property type="term" value="P:maturation of LSU-rRNA from tricistronic rRNA transcript (SSU-rRNA, 5.8S rRNA, LSU-rRNA)"/>
    <property type="evidence" value="ECO:0007669"/>
    <property type="project" value="EnsemblFungi"/>
</dbReference>
<dbReference type="EMBL" id="CP002498">
    <property type="protein sequence ID" value="AET37768.1"/>
    <property type="molecule type" value="Genomic_DNA"/>
</dbReference>
<dbReference type="InterPro" id="IPR012677">
    <property type="entry name" value="Nucleotide-bd_a/b_plait_sf"/>
</dbReference>
<dbReference type="OMA" id="TKLWGYE"/>
<proteinExistence type="predicted"/>
<dbReference type="SUPFAM" id="SSF54928">
    <property type="entry name" value="RNA-binding domain, RBD"/>
    <property type="match status" value="1"/>
</dbReference>
<organism evidence="3 4">
    <name type="scientific">Eremothecium cymbalariae (strain CBS 270.75 / DBVPG 7215 / KCTC 17166 / NRRL Y-17582)</name>
    <name type="common">Yeast</name>
    <dbReference type="NCBI Taxonomy" id="931890"/>
    <lineage>
        <taxon>Eukaryota</taxon>
        <taxon>Fungi</taxon>
        <taxon>Dikarya</taxon>
        <taxon>Ascomycota</taxon>
        <taxon>Saccharomycotina</taxon>
        <taxon>Saccharomycetes</taxon>
        <taxon>Saccharomycetales</taxon>
        <taxon>Saccharomycetaceae</taxon>
        <taxon>Eremothecium</taxon>
    </lineage>
</organism>
<dbReference type="InterPro" id="IPR035979">
    <property type="entry name" value="RBD_domain_sf"/>
</dbReference>
<evidence type="ECO:0000256" key="1">
    <source>
        <dbReference type="PROSITE-ProRule" id="PRU00176"/>
    </source>
</evidence>
<reference evidence="4" key="1">
    <citation type="journal article" date="2012" name="G3 (Bethesda)">
        <title>Pichia sorbitophila, an interspecies yeast hybrid reveals early steps of genome resolution following polyploidization.</title>
        <authorList>
            <person name="Leh Louis V."/>
            <person name="Despons L."/>
            <person name="Friedrich A."/>
            <person name="Martin T."/>
            <person name="Durrens P."/>
            <person name="Casaregola S."/>
            <person name="Neuveglise C."/>
            <person name="Fairhead C."/>
            <person name="Marck C."/>
            <person name="Cruz J.A."/>
            <person name="Straub M.L."/>
            <person name="Kugler V."/>
            <person name="Sacerdot C."/>
            <person name="Uzunov Z."/>
            <person name="Thierry A."/>
            <person name="Weiss S."/>
            <person name="Bleykasten C."/>
            <person name="De Montigny J."/>
            <person name="Jacques N."/>
            <person name="Jung P."/>
            <person name="Lemaire M."/>
            <person name="Mallet S."/>
            <person name="Morel G."/>
            <person name="Richard G.F."/>
            <person name="Sarkar A."/>
            <person name="Savel G."/>
            <person name="Schacherer J."/>
            <person name="Seret M.L."/>
            <person name="Talla E."/>
            <person name="Samson G."/>
            <person name="Jubin C."/>
            <person name="Poulain J."/>
            <person name="Vacherie B."/>
            <person name="Barbe V."/>
            <person name="Pelletier E."/>
            <person name="Sherman D.J."/>
            <person name="Westhof E."/>
            <person name="Weissenbach J."/>
            <person name="Baret P.V."/>
            <person name="Wincker P."/>
            <person name="Gaillardin C."/>
            <person name="Dujon B."/>
            <person name="Souciet J.L."/>
        </authorList>
    </citation>
    <scope>NUCLEOTIDE SEQUENCE [LARGE SCALE GENOMIC DNA]</scope>
    <source>
        <strain evidence="4">CBS 270.75 / DBVPG 7215 / KCTC 17166 / NRRL Y-17582</strain>
    </source>
</reference>
<keyword evidence="4" id="KW-1185">Reference proteome</keyword>
<dbReference type="InterPro" id="IPR000504">
    <property type="entry name" value="RRM_dom"/>
</dbReference>
<dbReference type="GO" id="GO:0008428">
    <property type="term" value="F:ribonuclease inhibitor activity"/>
    <property type="evidence" value="ECO:0007669"/>
    <property type="project" value="EnsemblFungi"/>
</dbReference>
<dbReference type="Gene3D" id="3.30.70.330">
    <property type="match status" value="1"/>
</dbReference>
<evidence type="ECO:0000313" key="3">
    <source>
        <dbReference type="EMBL" id="AET37768.1"/>
    </source>
</evidence>
<dbReference type="KEGG" id="erc:Ecym_2008"/>
<dbReference type="PROSITE" id="PS50102">
    <property type="entry name" value="RRM"/>
    <property type="match status" value="1"/>
</dbReference>
<dbReference type="InParanoid" id="G8JNF8"/>
<evidence type="ECO:0000259" key="2">
    <source>
        <dbReference type="PROSITE" id="PS50102"/>
    </source>
</evidence>
<keyword evidence="1" id="KW-0694">RNA-binding</keyword>
<dbReference type="AlphaFoldDB" id="G8JNF8"/>
<feature type="domain" description="RRM" evidence="2">
    <location>
        <begin position="5"/>
        <end position="81"/>
    </location>
</feature>
<sequence>MVLCKRVYVGNLYNDIERCTQQLYGRFGQFGKCLSSQFECHSHFAYIMMEFDSEHQLNRLKASFNNLSYMGNKLKIDVAKPDWKERWMIENQNKSLEEAKKRQMLSQQWEHYKKLHNIKKSWIDRKEVITGRVRKTPRSKHNLKSMTFRITMDGKLKVLKCYKTKLWGYERNKSLRDLVYSFTDKYWRDGCNHIVDRLDYSRTKNSLRFESTNGDSITVDLNHSTGTVEGPESSEEFKVEREITHGILNGMLENFDFAKPVELEVENEPADADYELNAMYKSELVSTEAKHPDQEVPPLGLIERSEDANGYESVSRAHNESKQLNTNIDKELNKNPAISNTEVLRNVFNPLNVENAQFKLIEESDEDIDHEKDISEPTGIDVIEVNKAVAIPENPINKGNPKGLFFPHWQSPFLLAQTQLHKVKKSNPNDQQQLTSWEEEFWRNRAAWTREMKLARRDVLRQLKKRNSRSPGSNILV</sequence>
<dbReference type="GO" id="GO:0005730">
    <property type="term" value="C:nucleolus"/>
    <property type="evidence" value="ECO:0007669"/>
    <property type="project" value="EnsemblFungi"/>
</dbReference>